<evidence type="ECO:0000259" key="9">
    <source>
        <dbReference type="Pfam" id="PF13193"/>
    </source>
</evidence>
<feature type="domain" description="AMP-dependent synthetase/ligase" evidence="8">
    <location>
        <begin position="18"/>
        <end position="395"/>
    </location>
</feature>
<feature type="domain" description="AMP-binding enzyme C-terminal" evidence="9">
    <location>
        <begin position="446"/>
        <end position="520"/>
    </location>
</feature>
<evidence type="ECO:0000256" key="7">
    <source>
        <dbReference type="ARBA" id="ARBA00042773"/>
    </source>
</evidence>
<dbReference type="EC" id="6.2.1.3" evidence="5"/>
<keyword evidence="4" id="KW-0472">Membrane</keyword>
<evidence type="ECO:0000256" key="5">
    <source>
        <dbReference type="ARBA" id="ARBA00026121"/>
    </source>
</evidence>
<comment type="pathway">
    <text evidence="2">Lipid metabolism; fatty acid beta-oxidation.</text>
</comment>
<sequence length="535" mass="56116">MTQLLASGAKAQNVGGLFDEAAHRFAERTMIEFDGRVLSFGDIAAAVTNVAAALAKHGLAKGDRIALYLPNTPHYPVLFFAAMRLGAVVVNLTPLDAARELRFKLADTGARIVATHDAEPFRSNAAALLGESVVDLALIGSDAYWQGADPVAVAAAGMASLDAMVAAPSACPAAAVTADDLALIQYTGGTTGTPKGAMITHGNLVSAVAMFDAAIAATAGWRPGRERHMGVLPLFHIYALAGVLLRAVTNGETVLLRDRFDPEQTLADIDSGGATFFFGVPTMFTALLETPNIAEYDLSSLVYCVSGGAPLPGEVAARLAQSIGRPLVVGWGMTETCGAGTLSRSDEINEAAAIGYPLPGASVEILSFDGERLPAAVGKTGEIAISGPNVVQGYWNRPDESAEAFAAGRLLTGDMGFVDARGQIHLVDRKKDLIISSGYNVYPRMVEEAIYEHPAVAEALVYGAADRYRGEVAVAAVKLRAGQALDLAQLRAFLSDKLGRHELPARLELHDALPRTAAGKLSRKDLRDASAKKEA</sequence>
<organism evidence="10 11">
    <name type="scientific">Sphingopyxis bauzanensis</name>
    <dbReference type="NCBI Taxonomy" id="651663"/>
    <lineage>
        <taxon>Bacteria</taxon>
        <taxon>Pseudomonadati</taxon>
        <taxon>Pseudomonadota</taxon>
        <taxon>Alphaproteobacteria</taxon>
        <taxon>Sphingomonadales</taxon>
        <taxon>Sphingomonadaceae</taxon>
        <taxon>Sphingopyxis</taxon>
    </lineage>
</organism>
<dbReference type="AlphaFoldDB" id="A0A246JS84"/>
<dbReference type="PANTHER" id="PTHR43767">
    <property type="entry name" value="LONG-CHAIN-FATTY-ACID--COA LIGASE"/>
    <property type="match status" value="1"/>
</dbReference>
<evidence type="ECO:0000313" key="11">
    <source>
        <dbReference type="Proteomes" id="UP000197361"/>
    </source>
</evidence>
<dbReference type="InterPro" id="IPR025110">
    <property type="entry name" value="AMP-bd_C"/>
</dbReference>
<dbReference type="Pfam" id="PF13193">
    <property type="entry name" value="AMP-binding_C"/>
    <property type="match status" value="1"/>
</dbReference>
<dbReference type="EMBL" id="NISK01000003">
    <property type="protein sequence ID" value="OWQ95867.1"/>
    <property type="molecule type" value="Genomic_DNA"/>
</dbReference>
<dbReference type="Pfam" id="PF00501">
    <property type="entry name" value="AMP-binding"/>
    <property type="match status" value="1"/>
</dbReference>
<evidence type="ECO:0000313" key="10">
    <source>
        <dbReference type="EMBL" id="OWQ95867.1"/>
    </source>
</evidence>
<dbReference type="InterPro" id="IPR000873">
    <property type="entry name" value="AMP-dep_synth/lig_dom"/>
</dbReference>
<dbReference type="OrthoDB" id="9803968at2"/>
<evidence type="ECO:0000256" key="3">
    <source>
        <dbReference type="ARBA" id="ARBA00022598"/>
    </source>
</evidence>
<reference evidence="10 11" key="1">
    <citation type="journal article" date="2010" name="Int. J. Syst. Evol. Microbiol.">
        <title>Sphingopyxis bauzanensis sp. nov., a psychrophilic bacterium isolated from soil.</title>
        <authorList>
            <person name="Zhang D.C."/>
            <person name="Liu H.C."/>
            <person name="Xin Y.H."/>
            <person name="Zhou Y.G."/>
            <person name="Schinner F."/>
            <person name="Margesin R."/>
        </authorList>
    </citation>
    <scope>NUCLEOTIDE SEQUENCE [LARGE SCALE GENOMIC DNA]</scope>
    <source>
        <strain evidence="10 11">DSM 22271</strain>
    </source>
</reference>
<dbReference type="GO" id="GO:0004467">
    <property type="term" value="F:long-chain fatty acid-CoA ligase activity"/>
    <property type="evidence" value="ECO:0007669"/>
    <property type="project" value="UniProtKB-EC"/>
</dbReference>
<dbReference type="Proteomes" id="UP000197361">
    <property type="component" value="Unassembled WGS sequence"/>
</dbReference>
<dbReference type="GO" id="GO:0016020">
    <property type="term" value="C:membrane"/>
    <property type="evidence" value="ECO:0007669"/>
    <property type="project" value="UniProtKB-SubCell"/>
</dbReference>
<evidence type="ECO:0000256" key="4">
    <source>
        <dbReference type="ARBA" id="ARBA00023136"/>
    </source>
</evidence>
<dbReference type="Gene3D" id="3.40.50.12780">
    <property type="entry name" value="N-terminal domain of ligase-like"/>
    <property type="match status" value="1"/>
</dbReference>
<dbReference type="Gene3D" id="3.30.300.30">
    <property type="match status" value="1"/>
</dbReference>
<dbReference type="PANTHER" id="PTHR43767:SF8">
    <property type="entry name" value="LONG-CHAIN-FATTY-ACID--COA LIGASE"/>
    <property type="match status" value="1"/>
</dbReference>
<dbReference type="RefSeq" id="WP_088441965.1">
    <property type="nucleotide sequence ID" value="NZ_BMMC01000007.1"/>
</dbReference>
<dbReference type="InterPro" id="IPR050237">
    <property type="entry name" value="ATP-dep_AMP-bd_enzyme"/>
</dbReference>
<dbReference type="InterPro" id="IPR020845">
    <property type="entry name" value="AMP-binding_CS"/>
</dbReference>
<evidence type="ECO:0000256" key="1">
    <source>
        <dbReference type="ARBA" id="ARBA00004170"/>
    </source>
</evidence>
<evidence type="ECO:0000259" key="8">
    <source>
        <dbReference type="Pfam" id="PF00501"/>
    </source>
</evidence>
<gene>
    <name evidence="10" type="ORF">CDQ92_13985</name>
</gene>
<evidence type="ECO:0000256" key="6">
    <source>
        <dbReference type="ARBA" id="ARBA00039545"/>
    </source>
</evidence>
<dbReference type="InterPro" id="IPR042099">
    <property type="entry name" value="ANL_N_sf"/>
</dbReference>
<proteinExistence type="predicted"/>
<dbReference type="SUPFAM" id="SSF56801">
    <property type="entry name" value="Acetyl-CoA synthetase-like"/>
    <property type="match status" value="1"/>
</dbReference>
<name>A0A246JS84_9SPHN</name>
<keyword evidence="3 10" id="KW-0436">Ligase</keyword>
<comment type="caution">
    <text evidence="10">The sequence shown here is derived from an EMBL/GenBank/DDBJ whole genome shotgun (WGS) entry which is preliminary data.</text>
</comment>
<protein>
    <recommendedName>
        <fullName evidence="6">Long-chain-fatty-acid--CoA ligase</fullName>
        <ecNumber evidence="5">6.2.1.3</ecNumber>
    </recommendedName>
    <alternativeName>
        <fullName evidence="7">Long-chain acyl-CoA synthetase</fullName>
    </alternativeName>
</protein>
<evidence type="ECO:0000256" key="2">
    <source>
        <dbReference type="ARBA" id="ARBA00005005"/>
    </source>
</evidence>
<comment type="subcellular location">
    <subcellularLocation>
        <location evidence="1">Membrane</location>
        <topology evidence="1">Peripheral membrane protein</topology>
    </subcellularLocation>
</comment>
<keyword evidence="11" id="KW-1185">Reference proteome</keyword>
<accession>A0A246JS84</accession>
<dbReference type="PROSITE" id="PS00455">
    <property type="entry name" value="AMP_BINDING"/>
    <property type="match status" value="1"/>
</dbReference>
<dbReference type="InterPro" id="IPR045851">
    <property type="entry name" value="AMP-bd_C_sf"/>
</dbReference>